<dbReference type="AlphaFoldDB" id="C7H863"/>
<keyword evidence="3" id="KW-1185">Reference proteome</keyword>
<comment type="caution">
    <text evidence="2">The sequence shown here is derived from an EMBL/GenBank/DDBJ whole genome shotgun (WGS) entry which is preliminary data.</text>
</comment>
<proteinExistence type="predicted"/>
<evidence type="ECO:0000313" key="2">
    <source>
        <dbReference type="EMBL" id="EEU95895.1"/>
    </source>
</evidence>
<organism evidence="2 3">
    <name type="scientific">Faecalibacterium duncaniae (strain DSM 17677 / JCM 31915 / A2-165)</name>
    <name type="common">Faecalibacterium prausnitzii</name>
    <dbReference type="NCBI Taxonomy" id="411483"/>
    <lineage>
        <taxon>Bacteria</taxon>
        <taxon>Bacillati</taxon>
        <taxon>Bacillota</taxon>
        <taxon>Clostridia</taxon>
        <taxon>Eubacteriales</taxon>
        <taxon>Oscillospiraceae</taxon>
        <taxon>Faecalibacterium</taxon>
    </lineage>
</organism>
<dbReference type="Proteomes" id="UP000004619">
    <property type="component" value="Unassembled WGS sequence"/>
</dbReference>
<keyword evidence="1" id="KW-1133">Transmembrane helix</keyword>
<evidence type="ECO:0000313" key="3">
    <source>
        <dbReference type="Proteomes" id="UP000004619"/>
    </source>
</evidence>
<gene>
    <name evidence="2" type="ORF">FAEPRAA2165_02498</name>
</gene>
<keyword evidence="1" id="KW-0472">Membrane</keyword>
<evidence type="ECO:0000256" key="1">
    <source>
        <dbReference type="SAM" id="Phobius"/>
    </source>
</evidence>
<protein>
    <submittedName>
        <fullName evidence="2">Uncharacterized protein</fullName>
    </submittedName>
</protein>
<dbReference type="STRING" id="411483.FAEPRAA2165_02498"/>
<dbReference type="EMBL" id="ACOP02000070">
    <property type="protein sequence ID" value="EEU95895.1"/>
    <property type="molecule type" value="Genomic_DNA"/>
</dbReference>
<dbReference type="HOGENOM" id="CLU_3216522_0_0_9"/>
<reference evidence="2" key="1">
    <citation type="submission" date="2009-08" db="EMBL/GenBank/DDBJ databases">
        <authorList>
            <person name="Weinstock G."/>
            <person name="Sodergren E."/>
            <person name="Clifton S."/>
            <person name="Fulton L."/>
            <person name="Fulton B."/>
            <person name="Courtney L."/>
            <person name="Fronick C."/>
            <person name="Harrison M."/>
            <person name="Strong C."/>
            <person name="Farmer C."/>
            <person name="Delahaunty K."/>
            <person name="Markovic C."/>
            <person name="Hall O."/>
            <person name="Minx P."/>
            <person name="Tomlinson C."/>
            <person name="Mitreva M."/>
            <person name="Nelson J."/>
            <person name="Hou S."/>
            <person name="Wollam A."/>
            <person name="Pepin K.H."/>
            <person name="Johnson M."/>
            <person name="Bhonagiri V."/>
            <person name="Nash W.E."/>
            <person name="Warren W."/>
            <person name="Chinwalla A."/>
            <person name="Mardis E.R."/>
            <person name="Wilson R.K."/>
        </authorList>
    </citation>
    <scope>NUCLEOTIDE SEQUENCE [LARGE SCALE GENOMIC DNA]</scope>
    <source>
        <strain evidence="2">A2-165</strain>
    </source>
</reference>
<keyword evidence="1" id="KW-0812">Transmembrane</keyword>
<accession>C7H863</accession>
<sequence>MDTLWNPLPGCGLKTLGTYYIIFLGICKILSASANRKEYGGTRR</sequence>
<feature type="transmembrane region" description="Helical" evidence="1">
    <location>
        <begin position="16"/>
        <end position="34"/>
    </location>
</feature>
<name>C7H863_FAED2</name>